<keyword evidence="3" id="KW-0238">DNA-binding</keyword>
<evidence type="ECO:0000313" key="10">
    <source>
        <dbReference type="Proteomes" id="UP000297716"/>
    </source>
</evidence>
<evidence type="ECO:0000313" key="9">
    <source>
        <dbReference type="EMBL" id="TGJ83756.1"/>
    </source>
</evidence>
<dbReference type="GO" id="GO:0000981">
    <property type="term" value="F:DNA-binding transcription factor activity, RNA polymerase II-specific"/>
    <property type="evidence" value="ECO:0007669"/>
    <property type="project" value="TreeGrafter"/>
</dbReference>
<dbReference type="Proteomes" id="UP000297716">
    <property type="component" value="Unassembled WGS sequence"/>
</dbReference>
<dbReference type="PANTHER" id="PTHR31845">
    <property type="entry name" value="FINGER DOMAIN PROTEIN, PUTATIVE-RELATED"/>
    <property type="match status" value="1"/>
</dbReference>
<keyword evidence="10" id="KW-1185">Reference proteome</keyword>
<feature type="transmembrane region" description="Helical" evidence="7">
    <location>
        <begin position="379"/>
        <end position="396"/>
    </location>
</feature>
<sequence length="555" mass="62656">MSQEGFEPKEGKASLSEIQLREPESPSVHFPFLFTNVTESLPDFSIGDIIIPSRTIIELIQHFGYQYHVHAHFIEPIESLARFYTASPLLFWTIILLASHFHPEHGGLYGKLLLPHEELLRPFSNTAIQSIHEIHALLLLCLWPIPRRVEASNPTWNYIGLAVGACMRLDLDKASPPDSIESRSNTPGWERRTDKISIQTRRLTWLACLAISTQETTFLGFLPPLSCRPHLKHSRKVADEMQDHLLPGSRPKFAIHEIICNYSLVLEEVDGSSAQLSLVETFDRSLDIVRQTYSAEWSTDVDVLLQYAKLNLNATALVRMLVEDEEGCSTQFTEIQTLIIQGSKASSCIISDMKTITSEALAHEDQSPHTPMPGCYPRFYFAVIFFAAIFIFRTSYMRPSNSRDASVEELIEVYNIYRLFPRHPDMIIGADAIQRILRYRSSEESPWTSSPIGCLTTTNRLGASFVWDTTVHLTQALGDERSVRQADNEQPESQVSHTDAAGSSSAEQNTTIHNTSEETSVLTLQDTINLDWTDIDLPLPTFDIFGLEAGEHIVW</sequence>
<dbReference type="Pfam" id="PF04082">
    <property type="entry name" value="Fungal_trans"/>
    <property type="match status" value="1"/>
</dbReference>
<keyword evidence="2" id="KW-0805">Transcription regulation</keyword>
<gene>
    <name evidence="9" type="ORF">E0Z10_g4978</name>
</gene>
<evidence type="ECO:0000256" key="2">
    <source>
        <dbReference type="ARBA" id="ARBA00023015"/>
    </source>
</evidence>
<evidence type="ECO:0000259" key="8">
    <source>
        <dbReference type="Pfam" id="PF04082"/>
    </source>
</evidence>
<organism evidence="9 10">
    <name type="scientific">Xylaria hypoxylon</name>
    <dbReference type="NCBI Taxonomy" id="37992"/>
    <lineage>
        <taxon>Eukaryota</taxon>
        <taxon>Fungi</taxon>
        <taxon>Dikarya</taxon>
        <taxon>Ascomycota</taxon>
        <taxon>Pezizomycotina</taxon>
        <taxon>Sordariomycetes</taxon>
        <taxon>Xylariomycetidae</taxon>
        <taxon>Xylariales</taxon>
        <taxon>Xylariaceae</taxon>
        <taxon>Xylaria</taxon>
    </lineage>
</organism>
<feature type="compositionally biased region" description="Polar residues" evidence="6">
    <location>
        <begin position="491"/>
        <end position="518"/>
    </location>
</feature>
<name>A0A4Z0Z2D0_9PEZI</name>
<dbReference type="PANTHER" id="PTHR31845:SF21">
    <property type="entry name" value="REGULATORY PROTEIN LEU3"/>
    <property type="match status" value="1"/>
</dbReference>
<dbReference type="InterPro" id="IPR051089">
    <property type="entry name" value="prtT"/>
</dbReference>
<dbReference type="EMBL" id="SKBN01000084">
    <property type="protein sequence ID" value="TGJ83756.1"/>
    <property type="molecule type" value="Genomic_DNA"/>
</dbReference>
<accession>A0A4Z0Z2D0</accession>
<keyword evidence="4" id="KW-0804">Transcription</keyword>
<evidence type="ECO:0000256" key="4">
    <source>
        <dbReference type="ARBA" id="ARBA00023163"/>
    </source>
</evidence>
<dbReference type="GO" id="GO:0000976">
    <property type="term" value="F:transcription cis-regulatory region binding"/>
    <property type="evidence" value="ECO:0007669"/>
    <property type="project" value="TreeGrafter"/>
</dbReference>
<evidence type="ECO:0000256" key="5">
    <source>
        <dbReference type="ARBA" id="ARBA00023242"/>
    </source>
</evidence>
<proteinExistence type="predicted"/>
<feature type="domain" description="Xylanolytic transcriptional activator regulatory" evidence="8">
    <location>
        <begin position="68"/>
        <end position="213"/>
    </location>
</feature>
<feature type="region of interest" description="Disordered" evidence="6">
    <location>
        <begin position="479"/>
        <end position="518"/>
    </location>
</feature>
<dbReference type="CDD" id="cd12148">
    <property type="entry name" value="fungal_TF_MHR"/>
    <property type="match status" value="1"/>
</dbReference>
<evidence type="ECO:0000256" key="1">
    <source>
        <dbReference type="ARBA" id="ARBA00004123"/>
    </source>
</evidence>
<evidence type="ECO:0000256" key="6">
    <source>
        <dbReference type="SAM" id="MobiDB-lite"/>
    </source>
</evidence>
<keyword evidence="5" id="KW-0539">Nucleus</keyword>
<evidence type="ECO:0000256" key="7">
    <source>
        <dbReference type="SAM" id="Phobius"/>
    </source>
</evidence>
<protein>
    <recommendedName>
        <fullName evidence="8">Xylanolytic transcriptional activator regulatory domain-containing protein</fullName>
    </recommendedName>
</protein>
<keyword evidence="7" id="KW-0472">Membrane</keyword>
<comment type="subcellular location">
    <subcellularLocation>
        <location evidence="1">Nucleus</location>
    </subcellularLocation>
</comment>
<keyword evidence="7" id="KW-0812">Transmembrane</keyword>
<dbReference type="STRING" id="37992.A0A4Z0Z2D0"/>
<dbReference type="OrthoDB" id="2341546at2759"/>
<keyword evidence="7" id="KW-1133">Transmembrane helix</keyword>
<evidence type="ECO:0000256" key="3">
    <source>
        <dbReference type="ARBA" id="ARBA00023125"/>
    </source>
</evidence>
<dbReference type="GO" id="GO:0008270">
    <property type="term" value="F:zinc ion binding"/>
    <property type="evidence" value="ECO:0007669"/>
    <property type="project" value="InterPro"/>
</dbReference>
<dbReference type="InterPro" id="IPR007219">
    <property type="entry name" value="XnlR_reg_dom"/>
</dbReference>
<dbReference type="AlphaFoldDB" id="A0A4Z0Z2D0"/>
<dbReference type="GO" id="GO:0005634">
    <property type="term" value="C:nucleus"/>
    <property type="evidence" value="ECO:0007669"/>
    <property type="project" value="UniProtKB-SubCell"/>
</dbReference>
<comment type="caution">
    <text evidence="9">The sequence shown here is derived from an EMBL/GenBank/DDBJ whole genome shotgun (WGS) entry which is preliminary data.</text>
</comment>
<dbReference type="GO" id="GO:0006351">
    <property type="term" value="P:DNA-templated transcription"/>
    <property type="evidence" value="ECO:0007669"/>
    <property type="project" value="InterPro"/>
</dbReference>
<reference evidence="9 10" key="1">
    <citation type="submission" date="2019-03" db="EMBL/GenBank/DDBJ databases">
        <title>Draft genome sequence of Xylaria hypoxylon DSM 108379, a ubiquitous saprotrophic-parasitic fungi on hardwood.</title>
        <authorList>
            <person name="Buettner E."/>
            <person name="Leonhardt S."/>
            <person name="Gebauer A.M."/>
            <person name="Liers C."/>
            <person name="Hofrichter M."/>
            <person name="Kellner H."/>
        </authorList>
    </citation>
    <scope>NUCLEOTIDE SEQUENCE [LARGE SCALE GENOMIC DNA]</scope>
    <source>
        <strain evidence="9 10">DSM 108379</strain>
    </source>
</reference>